<dbReference type="EMBL" id="CAJJDO010000112">
    <property type="protein sequence ID" value="CAD8196454.1"/>
    <property type="molecule type" value="Genomic_DNA"/>
</dbReference>
<keyword evidence="1" id="KW-0472">Membrane</keyword>
<reference evidence="2" key="1">
    <citation type="submission" date="2021-01" db="EMBL/GenBank/DDBJ databases">
        <authorList>
            <consortium name="Genoscope - CEA"/>
            <person name="William W."/>
        </authorList>
    </citation>
    <scope>NUCLEOTIDE SEQUENCE</scope>
</reference>
<comment type="caution">
    <text evidence="2">The sequence shown here is derived from an EMBL/GenBank/DDBJ whole genome shotgun (WGS) entry which is preliminary data.</text>
</comment>
<accession>A0A8S1X2S6</accession>
<evidence type="ECO:0000313" key="3">
    <source>
        <dbReference type="Proteomes" id="UP000689195"/>
    </source>
</evidence>
<gene>
    <name evidence="2" type="ORF">PPENT_87.1.T1120136</name>
</gene>
<keyword evidence="1" id="KW-0812">Transmembrane</keyword>
<feature type="transmembrane region" description="Helical" evidence="1">
    <location>
        <begin position="129"/>
        <end position="150"/>
    </location>
</feature>
<sequence length="151" mass="19022">MCEGCYYVLNRQFLDKYQFYLLDIFCQYYMISKIDDITNQMIQYLRRVHIILFYFKFCLRRGRLKLFKYILTLIFKIQNNKDEILYWYYFLTNIKVLTIQNYYQQQFMFIKNKFINIFVYDNKKIQETVLIWIIANIYILFLGLQQLQWIQ</sequence>
<dbReference type="Proteomes" id="UP000689195">
    <property type="component" value="Unassembled WGS sequence"/>
</dbReference>
<protein>
    <recommendedName>
        <fullName evidence="4">Transmembrane protein</fullName>
    </recommendedName>
</protein>
<proteinExistence type="predicted"/>
<evidence type="ECO:0000256" key="1">
    <source>
        <dbReference type="SAM" id="Phobius"/>
    </source>
</evidence>
<dbReference type="AlphaFoldDB" id="A0A8S1X2S6"/>
<keyword evidence="3" id="KW-1185">Reference proteome</keyword>
<evidence type="ECO:0008006" key="4">
    <source>
        <dbReference type="Google" id="ProtNLM"/>
    </source>
</evidence>
<keyword evidence="1" id="KW-1133">Transmembrane helix</keyword>
<name>A0A8S1X2S6_9CILI</name>
<organism evidence="2 3">
    <name type="scientific">Paramecium pentaurelia</name>
    <dbReference type="NCBI Taxonomy" id="43138"/>
    <lineage>
        <taxon>Eukaryota</taxon>
        <taxon>Sar</taxon>
        <taxon>Alveolata</taxon>
        <taxon>Ciliophora</taxon>
        <taxon>Intramacronucleata</taxon>
        <taxon>Oligohymenophorea</taxon>
        <taxon>Peniculida</taxon>
        <taxon>Parameciidae</taxon>
        <taxon>Paramecium</taxon>
    </lineage>
</organism>
<evidence type="ECO:0000313" key="2">
    <source>
        <dbReference type="EMBL" id="CAD8196454.1"/>
    </source>
</evidence>